<sequence length="95" mass="9987">MTESVRPMMAGVDGSQQSSRAASWVAADARRRLRPLHLVLVTNDPAPPPTLSRPCAISRKPPGESPGVTVTEEASGHPAAILIDSDDDTGCSGRR</sequence>
<dbReference type="InterPro" id="IPR006016">
    <property type="entry name" value="UspA"/>
</dbReference>
<dbReference type="Proteomes" id="UP000584374">
    <property type="component" value="Unassembled WGS sequence"/>
</dbReference>
<name>A0A840QBL4_9PSEU</name>
<dbReference type="Gene3D" id="3.40.50.620">
    <property type="entry name" value="HUPs"/>
    <property type="match status" value="1"/>
</dbReference>
<accession>A0A840QBL4</accession>
<evidence type="ECO:0000259" key="2">
    <source>
        <dbReference type="Pfam" id="PF00582"/>
    </source>
</evidence>
<evidence type="ECO:0000313" key="4">
    <source>
        <dbReference type="Proteomes" id="UP000584374"/>
    </source>
</evidence>
<dbReference type="InterPro" id="IPR014729">
    <property type="entry name" value="Rossmann-like_a/b/a_fold"/>
</dbReference>
<evidence type="ECO:0000313" key="3">
    <source>
        <dbReference type="EMBL" id="MBB5156038.1"/>
    </source>
</evidence>
<comment type="caution">
    <text evidence="3">The sequence shown here is derived from an EMBL/GenBank/DDBJ whole genome shotgun (WGS) entry which is preliminary data.</text>
</comment>
<dbReference type="SUPFAM" id="SSF52402">
    <property type="entry name" value="Adenine nucleotide alpha hydrolases-like"/>
    <property type="match status" value="1"/>
</dbReference>
<dbReference type="AlphaFoldDB" id="A0A840QBL4"/>
<feature type="region of interest" description="Disordered" evidence="1">
    <location>
        <begin position="41"/>
        <end position="95"/>
    </location>
</feature>
<proteinExistence type="predicted"/>
<gene>
    <name evidence="3" type="ORF">BJ970_003572</name>
</gene>
<reference evidence="3 4" key="1">
    <citation type="submission" date="2020-08" db="EMBL/GenBank/DDBJ databases">
        <title>Sequencing the genomes of 1000 actinobacteria strains.</title>
        <authorList>
            <person name="Klenk H.-P."/>
        </authorList>
    </citation>
    <scope>NUCLEOTIDE SEQUENCE [LARGE SCALE GENOMIC DNA]</scope>
    <source>
        <strain evidence="3 4">DSM 45584</strain>
    </source>
</reference>
<dbReference type="Pfam" id="PF00582">
    <property type="entry name" value="Usp"/>
    <property type="match status" value="1"/>
</dbReference>
<dbReference type="RefSeq" id="WP_184727251.1">
    <property type="nucleotide sequence ID" value="NZ_JACHIW010000001.1"/>
</dbReference>
<keyword evidence="4" id="KW-1185">Reference proteome</keyword>
<evidence type="ECO:0000256" key="1">
    <source>
        <dbReference type="SAM" id="MobiDB-lite"/>
    </source>
</evidence>
<dbReference type="EMBL" id="JACHIW010000001">
    <property type="protein sequence ID" value="MBB5156038.1"/>
    <property type="molecule type" value="Genomic_DNA"/>
</dbReference>
<feature type="domain" description="UspA" evidence="2">
    <location>
        <begin position="6"/>
        <end position="50"/>
    </location>
</feature>
<protein>
    <submittedName>
        <fullName evidence="3">Nucleotide-binding universal stress UspA family protein</fullName>
    </submittedName>
</protein>
<organism evidence="3 4">
    <name type="scientific">Saccharopolyspora phatthalungensis</name>
    <dbReference type="NCBI Taxonomy" id="664693"/>
    <lineage>
        <taxon>Bacteria</taxon>
        <taxon>Bacillati</taxon>
        <taxon>Actinomycetota</taxon>
        <taxon>Actinomycetes</taxon>
        <taxon>Pseudonocardiales</taxon>
        <taxon>Pseudonocardiaceae</taxon>
        <taxon>Saccharopolyspora</taxon>
    </lineage>
</organism>